<dbReference type="OrthoDB" id="9799552at2"/>
<dbReference type="Gene3D" id="3.40.50.1820">
    <property type="entry name" value="alpha/beta hydrolase"/>
    <property type="match status" value="1"/>
</dbReference>
<dbReference type="AlphaFoldDB" id="A0A1H0DM45"/>
<sequence length="210" mass="24423">MLTFISGWAGFKTLFPIFGKYNFIVPFIDKSPDQIKKLLSTTNFNILIGWSTGAHLILKNISLCKAKYIFLISPFLNFTNFWNPKILNIMQKKLQKKPQKTVNNFLIKTGLNINYQININSEVIVDSLIKGLNFLIESKIPLQNLKTEHDNIYILHGECDQIVPLKEIESLVKNLDIYKNNIFIFKNTQHYIPEKSILKVIYETTNCNFF</sequence>
<dbReference type="SUPFAM" id="SSF53474">
    <property type="entry name" value="alpha/beta-Hydrolases"/>
    <property type="match status" value="1"/>
</dbReference>
<protein>
    <submittedName>
        <fullName evidence="1">Pimeloyl-[acyl-carrier protein] methyl ester esterase</fullName>
    </submittedName>
</protein>
<name>A0A1H0DM45_9BACT</name>
<reference evidence="1 2" key="1">
    <citation type="submission" date="2016-10" db="EMBL/GenBank/DDBJ databases">
        <authorList>
            <person name="de Groot N.N."/>
        </authorList>
    </citation>
    <scope>NUCLEOTIDE SEQUENCE [LARGE SCALE GENOMIC DNA]</scope>
    <source>
        <strain evidence="1 2">DSM 15269</strain>
    </source>
</reference>
<evidence type="ECO:0000313" key="2">
    <source>
        <dbReference type="Proteomes" id="UP000199602"/>
    </source>
</evidence>
<proteinExistence type="predicted"/>
<gene>
    <name evidence="1" type="ORF">SAMN04488516_10572</name>
</gene>
<evidence type="ECO:0000313" key="1">
    <source>
        <dbReference type="EMBL" id="SDN71116.1"/>
    </source>
</evidence>
<dbReference type="STRING" id="206665.SAMN04488516_10572"/>
<dbReference type="InterPro" id="IPR029058">
    <property type="entry name" value="AB_hydrolase_fold"/>
</dbReference>
<dbReference type="EMBL" id="FNIN01000005">
    <property type="protein sequence ID" value="SDN71116.1"/>
    <property type="molecule type" value="Genomic_DNA"/>
</dbReference>
<dbReference type="Proteomes" id="UP000199602">
    <property type="component" value="Unassembled WGS sequence"/>
</dbReference>
<keyword evidence="2" id="KW-1185">Reference proteome</keyword>
<accession>A0A1H0DM45</accession>
<organism evidence="1 2">
    <name type="scientific">Desulfonauticus submarinus</name>
    <dbReference type="NCBI Taxonomy" id="206665"/>
    <lineage>
        <taxon>Bacteria</taxon>
        <taxon>Pseudomonadati</taxon>
        <taxon>Thermodesulfobacteriota</taxon>
        <taxon>Desulfovibrionia</taxon>
        <taxon>Desulfovibrionales</taxon>
        <taxon>Desulfonauticaceae</taxon>
        <taxon>Desulfonauticus</taxon>
    </lineage>
</organism>
<dbReference type="RefSeq" id="WP_092065113.1">
    <property type="nucleotide sequence ID" value="NZ_FNIN01000005.1"/>
</dbReference>